<gene>
    <name evidence="2" type="ORF">BQ8482_340167</name>
</gene>
<accession>A0A2P9AQ30</accession>
<sequence>MPNELACGKQVPSFGAKLAIAHQAGEPVDSLGIRTRRMGGRAAPPRSDFKGSWSGSIMKHYA</sequence>
<evidence type="ECO:0000313" key="3">
    <source>
        <dbReference type="Proteomes" id="UP000245698"/>
    </source>
</evidence>
<protein>
    <submittedName>
        <fullName evidence="2">Uncharacterized protein</fullName>
    </submittedName>
</protein>
<dbReference type="Proteomes" id="UP000245698">
    <property type="component" value="Unassembled WGS sequence"/>
</dbReference>
<keyword evidence="3" id="KW-1185">Reference proteome</keyword>
<dbReference type="AlphaFoldDB" id="A0A2P9AQ30"/>
<proteinExistence type="predicted"/>
<dbReference type="EMBL" id="FUIG01000042">
    <property type="protein sequence ID" value="SJM33271.1"/>
    <property type="molecule type" value="Genomic_DNA"/>
</dbReference>
<name>A0A2P9AQ30_9HYPH</name>
<organism evidence="2 3">
    <name type="scientific">Mesorhizobium delmotii</name>
    <dbReference type="NCBI Taxonomy" id="1631247"/>
    <lineage>
        <taxon>Bacteria</taxon>
        <taxon>Pseudomonadati</taxon>
        <taxon>Pseudomonadota</taxon>
        <taxon>Alphaproteobacteria</taxon>
        <taxon>Hyphomicrobiales</taxon>
        <taxon>Phyllobacteriaceae</taxon>
        <taxon>Mesorhizobium</taxon>
    </lineage>
</organism>
<feature type="region of interest" description="Disordered" evidence="1">
    <location>
        <begin position="37"/>
        <end position="62"/>
    </location>
</feature>
<reference evidence="3" key="1">
    <citation type="submission" date="2016-12" db="EMBL/GenBank/DDBJ databases">
        <authorList>
            <person name="Brunel B."/>
        </authorList>
    </citation>
    <scope>NUCLEOTIDE SEQUENCE [LARGE SCALE GENOMIC DNA]</scope>
</reference>
<evidence type="ECO:0000256" key="1">
    <source>
        <dbReference type="SAM" id="MobiDB-lite"/>
    </source>
</evidence>
<evidence type="ECO:0000313" key="2">
    <source>
        <dbReference type="EMBL" id="SJM33271.1"/>
    </source>
</evidence>